<dbReference type="GO" id="GO:0005886">
    <property type="term" value="C:plasma membrane"/>
    <property type="evidence" value="ECO:0007669"/>
    <property type="project" value="TreeGrafter"/>
</dbReference>
<evidence type="ECO:0000256" key="1">
    <source>
        <dbReference type="SAM" id="Phobius"/>
    </source>
</evidence>
<keyword evidence="4" id="KW-1185">Reference proteome</keyword>
<evidence type="ECO:0000313" key="4">
    <source>
        <dbReference type="Proteomes" id="UP000076962"/>
    </source>
</evidence>
<dbReference type="PANTHER" id="PTHR30441">
    <property type="entry name" value="DUF748 DOMAIN-CONTAINING PROTEIN"/>
    <property type="match status" value="1"/>
</dbReference>
<comment type="caution">
    <text evidence="3">The sequence shown here is derived from an EMBL/GenBank/DDBJ whole genome shotgun (WGS) entry which is preliminary data.</text>
</comment>
<protein>
    <submittedName>
        <fullName evidence="3">AsmA family protein</fullName>
    </submittedName>
</protein>
<gene>
    <name evidence="3" type="ORF">THIOM_001158</name>
</gene>
<accession>A0A0A6P115</accession>
<reference evidence="3 4" key="1">
    <citation type="submission" date="2016-05" db="EMBL/GenBank/DDBJ databases">
        <title>Single-cell genome of chain-forming Candidatus Thiomargarita nelsonii and comparison to other large sulfur-oxidizing bacteria.</title>
        <authorList>
            <person name="Winkel M."/>
            <person name="Salman V."/>
            <person name="Woyke T."/>
            <person name="Schulz-Vogt H."/>
            <person name="Richter M."/>
            <person name="Flood B."/>
            <person name="Bailey J."/>
            <person name="Amann R."/>
            <person name="Mussmann M."/>
        </authorList>
    </citation>
    <scope>NUCLEOTIDE SEQUENCE [LARGE SCALE GENOMIC DNA]</scope>
    <source>
        <strain evidence="3 4">THI036</strain>
    </source>
</reference>
<evidence type="ECO:0000313" key="3">
    <source>
        <dbReference type="EMBL" id="OAD23013.1"/>
    </source>
</evidence>
<feature type="domain" description="AsmA" evidence="2">
    <location>
        <begin position="1"/>
        <end position="575"/>
    </location>
</feature>
<dbReference type="InterPro" id="IPR052894">
    <property type="entry name" value="AsmA-related"/>
</dbReference>
<dbReference type="Proteomes" id="UP000076962">
    <property type="component" value="Unassembled WGS sequence"/>
</dbReference>
<proteinExistence type="predicted"/>
<feature type="transmembrane region" description="Helical" evidence="1">
    <location>
        <begin position="7"/>
        <end position="26"/>
    </location>
</feature>
<dbReference type="Pfam" id="PF05170">
    <property type="entry name" value="AsmA"/>
    <property type="match status" value="1"/>
</dbReference>
<keyword evidence="1" id="KW-1133">Transmembrane helix</keyword>
<keyword evidence="1" id="KW-0472">Membrane</keyword>
<name>A0A0A6P115_9GAMM</name>
<dbReference type="InterPro" id="IPR007844">
    <property type="entry name" value="AsmA"/>
</dbReference>
<dbReference type="GO" id="GO:0090313">
    <property type="term" value="P:regulation of protein targeting to membrane"/>
    <property type="evidence" value="ECO:0007669"/>
    <property type="project" value="TreeGrafter"/>
</dbReference>
<dbReference type="AlphaFoldDB" id="A0A0A6P115"/>
<dbReference type="EMBL" id="LUTY01000604">
    <property type="protein sequence ID" value="OAD23013.1"/>
    <property type="molecule type" value="Genomic_DNA"/>
</dbReference>
<sequence>MKLLLSLLGGIIALLLIAILIIVFVIDPNDYKPQIANLVENATGRTLTIEGDINLTFYPWLGLQLGKVSLGNAPGFDAPEFAKIDQARVQVKLLPLFKKHLEIGTVLLEAATINLTRKSDGHTNWEDLAAQGGDSEDKPKESTSLKGFKIDGLDLRHAKIVWDDQQANSRYVLSDLNFKTSALVLNEPVKIQFNTALDIATLTGQIDLNTQLILNLENQQYRLDPLQITVTVQGDNIPEGKQTLSFNTQVIDIDLNKETLDAETFTLEAFGVKLNGQVDIKQMLSQPTLQGSLKVAAFNPRQLLQRLGQAVPTDDPKALDSLSLEMQLQGALSQLRLANLKIQLDNSHLEGNIGLEQDSTIAFNLNLDQIDIDRYLPPSEEAKEPASPPPSSEEELLPLEMLRALNLNGILKVAQLKAANLKLNDLQLEVSAKQGKIKVTPKATLYQGNYQGNLTLDAQTNSPRIHIDQILSNVQASPLLKDLVDHDQITGTANLTSQLTSEVTTSEQLLNSLTGTLNFSFSDGVLKGLNIEHSIRQARALLKGETLPDDKTAQTDFKNLRGTFQFKNGSIYNDDLSLTSSRLRVKGSGQIVMSSQELNFDLKTVIVDTGDHKNLEALKGAVIPLKVTGYLKSPKLGVDSAALEAALLEQAKASAATKLEEEKQKLIEKHKDKIPEPVNDLLKDFKLF</sequence>
<dbReference type="PANTHER" id="PTHR30441:SF4">
    <property type="entry name" value="PROTEIN ASMA"/>
    <property type="match status" value="1"/>
</dbReference>
<keyword evidence="1" id="KW-0812">Transmembrane</keyword>
<evidence type="ECO:0000259" key="2">
    <source>
        <dbReference type="Pfam" id="PF05170"/>
    </source>
</evidence>
<organism evidence="3 4">
    <name type="scientific">Candidatus Thiomargarita nelsonii</name>
    <dbReference type="NCBI Taxonomy" id="1003181"/>
    <lineage>
        <taxon>Bacteria</taxon>
        <taxon>Pseudomonadati</taxon>
        <taxon>Pseudomonadota</taxon>
        <taxon>Gammaproteobacteria</taxon>
        <taxon>Thiotrichales</taxon>
        <taxon>Thiotrichaceae</taxon>
        <taxon>Thiomargarita</taxon>
    </lineage>
</organism>